<evidence type="ECO:0000256" key="2">
    <source>
        <dbReference type="SAM" id="SignalP"/>
    </source>
</evidence>
<evidence type="ECO:0000313" key="3">
    <source>
        <dbReference type="EMBL" id="SPZ92098.1"/>
    </source>
</evidence>
<dbReference type="AlphaFoldDB" id="A0A2X2JE03"/>
<evidence type="ECO:0000313" key="4">
    <source>
        <dbReference type="Proteomes" id="UP000251241"/>
    </source>
</evidence>
<feature type="compositionally biased region" description="Polar residues" evidence="1">
    <location>
        <begin position="76"/>
        <end position="92"/>
    </location>
</feature>
<organism evidence="3 4">
    <name type="scientific">Sphingobacterium multivorum</name>
    <dbReference type="NCBI Taxonomy" id="28454"/>
    <lineage>
        <taxon>Bacteria</taxon>
        <taxon>Pseudomonadati</taxon>
        <taxon>Bacteroidota</taxon>
        <taxon>Sphingobacteriia</taxon>
        <taxon>Sphingobacteriales</taxon>
        <taxon>Sphingobacteriaceae</taxon>
        <taxon>Sphingobacterium</taxon>
    </lineage>
</organism>
<name>A0A2X2JE03_SPHMU</name>
<dbReference type="EMBL" id="UAUU01000011">
    <property type="protein sequence ID" value="SPZ92098.1"/>
    <property type="molecule type" value="Genomic_DNA"/>
</dbReference>
<proteinExistence type="predicted"/>
<keyword evidence="2" id="KW-0732">Signal</keyword>
<sequence>MHMRKFKINAKAAVAVAVAMASFVGFNSFKKADNLYWYHRDAAGSYSFIGQSPTQPSSPDCQAPVTDTEICMKGLNTNPSASTVNDGTSAVQTIEREPLNN</sequence>
<dbReference type="RefSeq" id="WP_112375683.1">
    <property type="nucleotide sequence ID" value="NZ_CP069793.1"/>
</dbReference>
<feature type="region of interest" description="Disordered" evidence="1">
    <location>
        <begin position="76"/>
        <end position="101"/>
    </location>
</feature>
<protein>
    <submittedName>
        <fullName evidence="3">Uncharacterized protein</fullName>
    </submittedName>
</protein>
<accession>A0A2X2JE03</accession>
<feature type="chain" id="PRO_5043983063" evidence="2">
    <location>
        <begin position="22"/>
        <end position="101"/>
    </location>
</feature>
<evidence type="ECO:0000256" key="1">
    <source>
        <dbReference type="SAM" id="MobiDB-lite"/>
    </source>
</evidence>
<gene>
    <name evidence="3" type="ORF">NCTC11343_04152</name>
</gene>
<feature type="signal peptide" evidence="2">
    <location>
        <begin position="1"/>
        <end position="21"/>
    </location>
</feature>
<reference evidence="3 4" key="1">
    <citation type="submission" date="2018-06" db="EMBL/GenBank/DDBJ databases">
        <authorList>
            <consortium name="Pathogen Informatics"/>
            <person name="Doyle S."/>
        </authorList>
    </citation>
    <scope>NUCLEOTIDE SEQUENCE [LARGE SCALE GENOMIC DNA]</scope>
    <source>
        <strain evidence="3 4">NCTC11343</strain>
    </source>
</reference>
<dbReference type="Proteomes" id="UP000251241">
    <property type="component" value="Unassembled WGS sequence"/>
</dbReference>
<dbReference type="GeneID" id="97182087"/>